<dbReference type="InterPro" id="IPR050301">
    <property type="entry name" value="NTE"/>
</dbReference>
<dbReference type="AlphaFoldDB" id="A0A940RZ88"/>
<dbReference type="InterPro" id="IPR002641">
    <property type="entry name" value="PNPLA_dom"/>
</dbReference>
<accession>A0A940RZ88</accession>
<dbReference type="PANTHER" id="PTHR14226">
    <property type="entry name" value="NEUROPATHY TARGET ESTERASE/SWISS CHEESE D.MELANOGASTER"/>
    <property type="match status" value="1"/>
</dbReference>
<proteinExistence type="predicted"/>
<keyword evidence="7" id="KW-1185">Reference proteome</keyword>
<evidence type="ECO:0000256" key="1">
    <source>
        <dbReference type="ARBA" id="ARBA00022801"/>
    </source>
</evidence>
<comment type="caution">
    <text evidence="4">Lacks conserved residue(s) required for the propagation of feature annotation.</text>
</comment>
<dbReference type="GO" id="GO:0016787">
    <property type="term" value="F:hydrolase activity"/>
    <property type="evidence" value="ECO:0007669"/>
    <property type="project" value="UniProtKB-UniRule"/>
</dbReference>
<feature type="domain" description="PNPLA" evidence="5">
    <location>
        <begin position="6"/>
        <end position="166"/>
    </location>
</feature>
<feature type="active site" description="Proton acceptor" evidence="4">
    <location>
        <position position="153"/>
    </location>
</feature>
<dbReference type="InterPro" id="IPR016035">
    <property type="entry name" value="Acyl_Trfase/lysoPLipase"/>
</dbReference>
<keyword evidence="1 4" id="KW-0378">Hydrolase</keyword>
<dbReference type="PANTHER" id="PTHR14226:SF76">
    <property type="entry name" value="NTE FAMILY PROTEIN RSSA"/>
    <property type="match status" value="1"/>
</dbReference>
<comment type="caution">
    <text evidence="6">The sequence shown here is derived from an EMBL/GenBank/DDBJ whole genome shotgun (WGS) entry which is preliminary data.</text>
</comment>
<dbReference type="Gene3D" id="3.40.1090.10">
    <property type="entry name" value="Cytosolic phospholipase A2 catalytic domain"/>
    <property type="match status" value="2"/>
</dbReference>
<evidence type="ECO:0000313" key="7">
    <source>
        <dbReference type="Proteomes" id="UP000675940"/>
    </source>
</evidence>
<dbReference type="Proteomes" id="UP000675940">
    <property type="component" value="Unassembled WGS sequence"/>
</dbReference>
<feature type="short sequence motif" description="DGA/G" evidence="4">
    <location>
        <begin position="153"/>
        <end position="155"/>
    </location>
</feature>
<sequence>MHRLGIALGAGGARGWCHVGVLRELHRMGVEPDVVAGCSMGALVGAAWAGDKLDELETWGRALTQGKFLKYMDFSINRGGLVEGKAVMRVLQELGLPERIEDLPRPFLAVACDMATGREVWLREGNLAEAVRASVSIPGVFSPVKVRGRWLLDGGIINPVPTSATRALGATCTIAVNPDLPKDGVMWEPQTPTQGLWGRMSATLPGLPPPAPREPVPAYGEVVSVSIGIMMEFMRKAREAADPPDLTLSGDLLHISVLELYRAAEAIRLGTDMVENARDRISAMAGMSRPLLEDATTANPTPMAHLAAE</sequence>
<keyword evidence="2 4" id="KW-0442">Lipid degradation</keyword>
<dbReference type="Pfam" id="PF01734">
    <property type="entry name" value="Patatin"/>
    <property type="match status" value="1"/>
</dbReference>
<keyword evidence="3 4" id="KW-0443">Lipid metabolism</keyword>
<evidence type="ECO:0000313" key="6">
    <source>
        <dbReference type="EMBL" id="MBP0480876.1"/>
    </source>
</evidence>
<evidence type="ECO:0000259" key="5">
    <source>
        <dbReference type="PROSITE" id="PS51635"/>
    </source>
</evidence>
<dbReference type="GO" id="GO:0016042">
    <property type="term" value="P:lipid catabolic process"/>
    <property type="evidence" value="ECO:0007669"/>
    <property type="project" value="UniProtKB-UniRule"/>
</dbReference>
<feature type="short sequence motif" description="GXSXG" evidence="4">
    <location>
        <begin position="37"/>
        <end position="41"/>
    </location>
</feature>
<reference evidence="6" key="1">
    <citation type="submission" date="2021-03" db="EMBL/GenBank/DDBJ databases">
        <title>Sagittula salina sp. nov. strain M10.9X isolated from the marine waste.</title>
        <authorList>
            <person name="Satari L."/>
            <person name="Molina-Menor E."/>
            <person name="Vidal-Verdu A."/>
            <person name="Pascual J."/>
            <person name="Pereto J."/>
            <person name="Porcar M."/>
        </authorList>
    </citation>
    <scope>NUCLEOTIDE SEQUENCE</scope>
    <source>
        <strain evidence="6">M10.9X</strain>
    </source>
</reference>
<dbReference type="EMBL" id="JAGISH010000001">
    <property type="protein sequence ID" value="MBP0480876.1"/>
    <property type="molecule type" value="Genomic_DNA"/>
</dbReference>
<evidence type="ECO:0000256" key="2">
    <source>
        <dbReference type="ARBA" id="ARBA00022963"/>
    </source>
</evidence>
<organism evidence="6 7">
    <name type="scientific">Sagittula salina</name>
    <dbReference type="NCBI Taxonomy" id="2820268"/>
    <lineage>
        <taxon>Bacteria</taxon>
        <taxon>Pseudomonadati</taxon>
        <taxon>Pseudomonadota</taxon>
        <taxon>Alphaproteobacteria</taxon>
        <taxon>Rhodobacterales</taxon>
        <taxon>Roseobacteraceae</taxon>
        <taxon>Sagittula</taxon>
    </lineage>
</organism>
<evidence type="ECO:0000256" key="3">
    <source>
        <dbReference type="ARBA" id="ARBA00023098"/>
    </source>
</evidence>
<evidence type="ECO:0000256" key="4">
    <source>
        <dbReference type="PROSITE-ProRule" id="PRU01161"/>
    </source>
</evidence>
<dbReference type="SUPFAM" id="SSF52151">
    <property type="entry name" value="FabD/lysophospholipase-like"/>
    <property type="match status" value="1"/>
</dbReference>
<dbReference type="PROSITE" id="PS51635">
    <property type="entry name" value="PNPLA"/>
    <property type="match status" value="1"/>
</dbReference>
<gene>
    <name evidence="6" type="ORF">J5474_00015</name>
</gene>
<dbReference type="RefSeq" id="WP_209358301.1">
    <property type="nucleotide sequence ID" value="NZ_JAGISH010000001.1"/>
</dbReference>
<feature type="active site" description="Nucleophile" evidence="4">
    <location>
        <position position="39"/>
    </location>
</feature>
<protein>
    <submittedName>
        <fullName evidence="6">Patatin-like phospholipase family protein</fullName>
    </submittedName>
</protein>
<name>A0A940RZ88_9RHOB</name>